<name>A0A5E7C9F6_PSEFL</name>
<dbReference type="Proteomes" id="UP000337909">
    <property type="component" value="Unassembled WGS sequence"/>
</dbReference>
<dbReference type="EMBL" id="CABVHQ010000023">
    <property type="protein sequence ID" value="VVO01369.1"/>
    <property type="molecule type" value="Genomic_DNA"/>
</dbReference>
<evidence type="ECO:0000313" key="3">
    <source>
        <dbReference type="Proteomes" id="UP000337909"/>
    </source>
</evidence>
<reference evidence="2 3" key="1">
    <citation type="submission" date="2019-09" db="EMBL/GenBank/DDBJ databases">
        <authorList>
            <person name="Chandra G."/>
            <person name="Truman W A."/>
        </authorList>
    </citation>
    <scope>NUCLEOTIDE SEQUENCE [LARGE SCALE GENOMIC DNA]</scope>
    <source>
        <strain evidence="2">PS691</strain>
    </source>
</reference>
<dbReference type="AlphaFoldDB" id="A0A5E7C9F6"/>
<organism evidence="2 3">
    <name type="scientific">Pseudomonas fluorescens</name>
    <dbReference type="NCBI Taxonomy" id="294"/>
    <lineage>
        <taxon>Bacteria</taxon>
        <taxon>Pseudomonadati</taxon>
        <taxon>Pseudomonadota</taxon>
        <taxon>Gammaproteobacteria</taxon>
        <taxon>Pseudomonadales</taxon>
        <taxon>Pseudomonadaceae</taxon>
        <taxon>Pseudomonas</taxon>
    </lineage>
</organism>
<evidence type="ECO:0000259" key="1">
    <source>
        <dbReference type="Pfam" id="PF13391"/>
    </source>
</evidence>
<evidence type="ECO:0000313" key="2">
    <source>
        <dbReference type="EMBL" id="VVO01369.1"/>
    </source>
</evidence>
<protein>
    <recommendedName>
        <fullName evidence="1">HNH nuclease domain-containing protein</fullName>
    </recommendedName>
</protein>
<sequence length="267" mass="29467">MSIFIPVSSRSPGKEARAFLPFNGMEGAYTHGFKAEPTTSKYLNALAAIQRGYLSDETKTFLTRKGPENQRCDKWRHGNQTGSPLLGPTLGWVEIPFEFLSTATHEELTSERERSGITITSSVRSNAHSEGVLFRQVAAESRTFQLAFRIGALKLWGPACALSGASCLLEAAHIKGVATCKLSDPKAITDPFNSIILNISFHALLDEGLISFTDEGNLLISDELSKKDCDVYGVNTQLKASFHPNAVKYLQYHRRNLFRGATSHFLR</sequence>
<feature type="domain" description="HNH nuclease" evidence="1">
    <location>
        <begin position="160"/>
        <end position="212"/>
    </location>
</feature>
<dbReference type="Pfam" id="PF13391">
    <property type="entry name" value="HNH_2"/>
    <property type="match status" value="1"/>
</dbReference>
<accession>A0A5E7C9F6</accession>
<dbReference type="InterPro" id="IPR003615">
    <property type="entry name" value="HNH_nuc"/>
</dbReference>
<proteinExistence type="predicted"/>
<gene>
    <name evidence="2" type="ORF">PS691_02657</name>
</gene>